<proteinExistence type="inferred from homology"/>
<dbReference type="Proteomes" id="UP000236161">
    <property type="component" value="Unassembled WGS sequence"/>
</dbReference>
<dbReference type="GO" id="GO:0043565">
    <property type="term" value="F:sequence-specific DNA binding"/>
    <property type="evidence" value="ECO:0007669"/>
    <property type="project" value="InterPro"/>
</dbReference>
<dbReference type="InterPro" id="IPR001356">
    <property type="entry name" value="HD"/>
</dbReference>
<keyword evidence="13" id="KW-1185">Reference proteome</keyword>
<evidence type="ECO:0000256" key="10">
    <source>
        <dbReference type="SAM" id="Coils"/>
    </source>
</evidence>
<feature type="DNA-binding region" description="Homeobox" evidence="8">
    <location>
        <begin position="119"/>
        <end position="178"/>
    </location>
</feature>
<evidence type="ECO:0000256" key="9">
    <source>
        <dbReference type="RuleBase" id="RU000682"/>
    </source>
</evidence>
<dbReference type="InterPro" id="IPR009057">
    <property type="entry name" value="Homeodomain-like_sf"/>
</dbReference>
<evidence type="ECO:0000256" key="1">
    <source>
        <dbReference type="ARBA" id="ARBA00004123"/>
    </source>
</evidence>
<evidence type="ECO:0000313" key="12">
    <source>
        <dbReference type="EMBL" id="PKA50408.1"/>
    </source>
</evidence>
<keyword evidence="5 8" id="KW-0371">Homeobox</keyword>
<dbReference type="EMBL" id="KZ452026">
    <property type="protein sequence ID" value="PKA50408.1"/>
    <property type="molecule type" value="Genomic_DNA"/>
</dbReference>
<dbReference type="Gene3D" id="1.10.10.60">
    <property type="entry name" value="Homeodomain-like"/>
    <property type="match status" value="1"/>
</dbReference>
<comment type="subcellular location">
    <subcellularLocation>
        <location evidence="1 8 9">Nucleus</location>
    </subcellularLocation>
</comment>
<dbReference type="PROSITE" id="PS00027">
    <property type="entry name" value="HOMEOBOX_1"/>
    <property type="match status" value="1"/>
</dbReference>
<keyword evidence="4 8" id="KW-0238">DNA-binding</keyword>
<comment type="similarity">
    <text evidence="2">Belongs to the HD-ZIP homeobox family. Class II subfamily.</text>
</comment>
<dbReference type="GO" id="GO:0005634">
    <property type="term" value="C:nucleus"/>
    <property type="evidence" value="ECO:0007669"/>
    <property type="project" value="UniProtKB-SubCell"/>
</dbReference>
<reference evidence="12 13" key="1">
    <citation type="journal article" date="2017" name="Nature">
        <title>The Apostasia genome and the evolution of orchids.</title>
        <authorList>
            <person name="Zhang G.Q."/>
            <person name="Liu K.W."/>
            <person name="Li Z."/>
            <person name="Lohaus R."/>
            <person name="Hsiao Y.Y."/>
            <person name="Niu S.C."/>
            <person name="Wang J.Y."/>
            <person name="Lin Y.C."/>
            <person name="Xu Q."/>
            <person name="Chen L.J."/>
            <person name="Yoshida K."/>
            <person name="Fujiwara S."/>
            <person name="Wang Z.W."/>
            <person name="Zhang Y.Q."/>
            <person name="Mitsuda N."/>
            <person name="Wang M."/>
            <person name="Liu G.H."/>
            <person name="Pecoraro L."/>
            <person name="Huang H.X."/>
            <person name="Xiao X.J."/>
            <person name="Lin M."/>
            <person name="Wu X.Y."/>
            <person name="Wu W.L."/>
            <person name="Chen Y.Y."/>
            <person name="Chang S.B."/>
            <person name="Sakamoto S."/>
            <person name="Ohme-Takagi M."/>
            <person name="Yagi M."/>
            <person name="Zeng S.J."/>
            <person name="Shen C.Y."/>
            <person name="Yeh C.M."/>
            <person name="Luo Y.B."/>
            <person name="Tsai W.C."/>
            <person name="Van de Peer Y."/>
            <person name="Liu Z.J."/>
        </authorList>
    </citation>
    <scope>NUCLEOTIDE SEQUENCE [LARGE SCALE GENOMIC DNA]</scope>
    <source>
        <strain evidence="13">cv. Shenzhen</strain>
        <tissue evidence="12">Stem</tissue>
    </source>
</reference>
<keyword evidence="3" id="KW-0805">Transcription regulation</keyword>
<feature type="domain" description="Homeobox" evidence="11">
    <location>
        <begin position="117"/>
        <end position="177"/>
    </location>
</feature>
<gene>
    <name evidence="12" type="primary">HOX19</name>
    <name evidence="12" type="ORF">AXF42_Ash013497</name>
</gene>
<sequence>MMDRMKLLDGCDTTLALGLRSLHGAGETCSSRQQQVEPSLTLCHSDVETNMISRPARLSRSSPHSTVNCSNYSFSAAAAVSDMIKKDQINNKDAGVSGEAELCRGLSRASNEEAIDEASSRKKLRLTKEQSAFLENKFKEHSTLNPKQKQALAWQLKLRPRQVEVWFQNRRARTKLKKTEVECELLKRRFAALTDENMRLNKELQELKDLKFSPAPAPLPLFIQLPAATLVICPSCERIAGAAGSLESEASSTVRRRPFLIAANSPKNFFSPFSSHSAAC</sequence>
<evidence type="ECO:0000313" key="13">
    <source>
        <dbReference type="Proteomes" id="UP000236161"/>
    </source>
</evidence>
<dbReference type="PANTHER" id="PTHR45714:SF34">
    <property type="entry name" value="HOMEOBOX-LEUCINE ZIPPER PROTEIN HAT9"/>
    <property type="match status" value="1"/>
</dbReference>
<dbReference type="SMART" id="SM00340">
    <property type="entry name" value="HALZ"/>
    <property type="match status" value="1"/>
</dbReference>
<accession>A0A2I0A4E4</accession>
<evidence type="ECO:0000256" key="4">
    <source>
        <dbReference type="ARBA" id="ARBA00023125"/>
    </source>
</evidence>
<dbReference type="Pfam" id="PF00046">
    <property type="entry name" value="Homeodomain"/>
    <property type="match status" value="1"/>
</dbReference>
<name>A0A2I0A4E4_9ASPA</name>
<dbReference type="AlphaFoldDB" id="A0A2I0A4E4"/>
<feature type="coiled-coil region" evidence="10">
    <location>
        <begin position="169"/>
        <end position="210"/>
    </location>
</feature>
<protein>
    <submittedName>
        <fullName evidence="12">Homeobox-leucine zipper protein HOX19</fullName>
    </submittedName>
</protein>
<keyword evidence="10" id="KW-0175">Coiled coil</keyword>
<dbReference type="InterPro" id="IPR017970">
    <property type="entry name" value="Homeobox_CS"/>
</dbReference>
<dbReference type="SMART" id="SM00389">
    <property type="entry name" value="HOX"/>
    <property type="match status" value="1"/>
</dbReference>
<dbReference type="OrthoDB" id="6159439at2759"/>
<evidence type="ECO:0000256" key="2">
    <source>
        <dbReference type="ARBA" id="ARBA00006074"/>
    </source>
</evidence>
<evidence type="ECO:0000256" key="6">
    <source>
        <dbReference type="ARBA" id="ARBA00023163"/>
    </source>
</evidence>
<dbReference type="SUPFAM" id="SSF46689">
    <property type="entry name" value="Homeodomain-like"/>
    <property type="match status" value="1"/>
</dbReference>
<dbReference type="Pfam" id="PF02183">
    <property type="entry name" value="HALZ"/>
    <property type="match status" value="1"/>
</dbReference>
<dbReference type="GO" id="GO:0000981">
    <property type="term" value="F:DNA-binding transcription factor activity, RNA polymerase II-specific"/>
    <property type="evidence" value="ECO:0007669"/>
    <property type="project" value="InterPro"/>
</dbReference>
<evidence type="ECO:0000256" key="7">
    <source>
        <dbReference type="ARBA" id="ARBA00023242"/>
    </source>
</evidence>
<dbReference type="InterPro" id="IPR050762">
    <property type="entry name" value="HD-ZIP_Homeobox_LZ_Class_II"/>
</dbReference>
<dbReference type="InterPro" id="IPR003106">
    <property type="entry name" value="Leu_zip_homeo"/>
</dbReference>
<dbReference type="PANTHER" id="PTHR45714">
    <property type="entry name" value="HOMEOBOX-LEUCINE ZIPPER PROTEIN HAT14"/>
    <property type="match status" value="1"/>
</dbReference>
<evidence type="ECO:0000256" key="8">
    <source>
        <dbReference type="PROSITE-ProRule" id="PRU00108"/>
    </source>
</evidence>
<organism evidence="12 13">
    <name type="scientific">Apostasia shenzhenica</name>
    <dbReference type="NCBI Taxonomy" id="1088818"/>
    <lineage>
        <taxon>Eukaryota</taxon>
        <taxon>Viridiplantae</taxon>
        <taxon>Streptophyta</taxon>
        <taxon>Embryophyta</taxon>
        <taxon>Tracheophyta</taxon>
        <taxon>Spermatophyta</taxon>
        <taxon>Magnoliopsida</taxon>
        <taxon>Liliopsida</taxon>
        <taxon>Asparagales</taxon>
        <taxon>Orchidaceae</taxon>
        <taxon>Apostasioideae</taxon>
        <taxon>Apostasia</taxon>
    </lineage>
</organism>
<dbReference type="PROSITE" id="PS50071">
    <property type="entry name" value="HOMEOBOX_2"/>
    <property type="match status" value="1"/>
</dbReference>
<dbReference type="CDD" id="cd00086">
    <property type="entry name" value="homeodomain"/>
    <property type="match status" value="1"/>
</dbReference>
<evidence type="ECO:0000259" key="11">
    <source>
        <dbReference type="PROSITE" id="PS50071"/>
    </source>
</evidence>
<evidence type="ECO:0000256" key="5">
    <source>
        <dbReference type="ARBA" id="ARBA00023155"/>
    </source>
</evidence>
<keyword evidence="7 8" id="KW-0539">Nucleus</keyword>
<keyword evidence="6" id="KW-0804">Transcription</keyword>
<evidence type="ECO:0000256" key="3">
    <source>
        <dbReference type="ARBA" id="ARBA00023015"/>
    </source>
</evidence>